<protein>
    <submittedName>
        <fullName evidence="6">Uncharacterized protein</fullName>
    </submittedName>
</protein>
<dbReference type="Gene3D" id="2.30.18.10">
    <property type="entry name" value="Transcription factor IIA (TFIIA), beta-barrel domain"/>
    <property type="match status" value="1"/>
</dbReference>
<evidence type="ECO:0000256" key="4">
    <source>
        <dbReference type="ARBA" id="ARBA00023242"/>
    </source>
</evidence>
<dbReference type="SUPFAM" id="SSF50784">
    <property type="entry name" value="Transcription factor IIA (TFIIA), beta-barrel domain"/>
    <property type="match status" value="1"/>
</dbReference>
<dbReference type="SMART" id="SM01371">
    <property type="entry name" value="TFIIA"/>
    <property type="match status" value="1"/>
</dbReference>
<organism evidence="6 7">
    <name type="scientific">Chloropicon primus</name>
    <dbReference type="NCBI Taxonomy" id="1764295"/>
    <lineage>
        <taxon>Eukaryota</taxon>
        <taxon>Viridiplantae</taxon>
        <taxon>Chlorophyta</taxon>
        <taxon>Chloropicophyceae</taxon>
        <taxon>Chloropicales</taxon>
        <taxon>Chloropicaceae</taxon>
        <taxon>Chloropicon</taxon>
    </lineage>
</organism>
<evidence type="ECO:0000313" key="7">
    <source>
        <dbReference type="Proteomes" id="UP000316726"/>
    </source>
</evidence>
<accession>A0A5B8MYD1</accession>
<evidence type="ECO:0000256" key="2">
    <source>
        <dbReference type="ARBA" id="ARBA00010059"/>
    </source>
</evidence>
<keyword evidence="4" id="KW-0539">Nucleus</keyword>
<keyword evidence="7" id="KW-1185">Reference proteome</keyword>
<comment type="similarity">
    <text evidence="2">Belongs to the TFIIA subunit 1 family.</text>
</comment>
<dbReference type="PANTHER" id="PTHR12694">
    <property type="entry name" value="TRANSCRIPTION INITIATION FACTOR IIA SUBUNIT 1"/>
    <property type="match status" value="1"/>
</dbReference>
<dbReference type="GO" id="GO:0005672">
    <property type="term" value="C:transcription factor TFIIA complex"/>
    <property type="evidence" value="ECO:0007669"/>
    <property type="project" value="InterPro"/>
</dbReference>
<dbReference type="Pfam" id="PF03153">
    <property type="entry name" value="TFIIA"/>
    <property type="match status" value="1"/>
</dbReference>
<dbReference type="InterPro" id="IPR009088">
    <property type="entry name" value="TFIIA_b-brl"/>
</dbReference>
<dbReference type="InterPro" id="IPR004855">
    <property type="entry name" value="TFIIA_asu/bsu"/>
</dbReference>
<dbReference type="AlphaFoldDB" id="A0A5B8MYD1"/>
<feature type="region of interest" description="Disordered" evidence="5">
    <location>
        <begin position="60"/>
        <end position="138"/>
    </location>
</feature>
<reference evidence="6 7" key="1">
    <citation type="submission" date="2018-07" db="EMBL/GenBank/DDBJ databases">
        <title>The complete nuclear genome of the prasinophyte Chloropicon primus (CCMP1205).</title>
        <authorList>
            <person name="Pombert J.-F."/>
            <person name="Otis C."/>
            <person name="Turmel M."/>
            <person name="Lemieux C."/>
        </authorList>
    </citation>
    <scope>NUCLEOTIDE SEQUENCE [LARGE SCALE GENOMIC DNA]</scope>
    <source>
        <strain evidence="6 7">CCMP1205</strain>
    </source>
</reference>
<evidence type="ECO:0000313" key="6">
    <source>
        <dbReference type="EMBL" id="QDZ25599.1"/>
    </source>
</evidence>
<comment type="subcellular location">
    <subcellularLocation>
        <location evidence="1">Nucleus</location>
    </subcellularLocation>
</comment>
<dbReference type="EMBL" id="CP031051">
    <property type="protein sequence ID" value="QDZ25599.1"/>
    <property type="molecule type" value="Genomic_DNA"/>
</dbReference>
<dbReference type="OrthoDB" id="6275927at2759"/>
<sequence length="222" mass="24485">MASTMQVWETYERIVTETIEEAGRALEEEDGQDYALVMKELRREWELKLIGSGALELGVEVDPSSQKVPLGKGGDPAVKREAAQASGSVKEEDKGKDKDKGKGSNKRGKEEDHIEQRPQKRTKTEGGDGQAASTSTAVVSRANQALTEKNVADIDLADLDDELDELMGGEGDPLVSTKDVVLAQVEKKFKSKNKYRFVFKSGIMQINGLEYVFEKGNGDFKW</sequence>
<dbReference type="STRING" id="1764295.A0A5B8MYD1"/>
<dbReference type="PANTHER" id="PTHR12694:SF8">
    <property type="entry name" value="TRANSCRIPTION INITIATION FACTOR IIA SUBUNIT 1"/>
    <property type="match status" value="1"/>
</dbReference>
<name>A0A5B8MYD1_9CHLO</name>
<feature type="compositionally biased region" description="Basic and acidic residues" evidence="5">
    <location>
        <begin position="89"/>
        <end position="126"/>
    </location>
</feature>
<evidence type="ECO:0000256" key="3">
    <source>
        <dbReference type="ARBA" id="ARBA00023163"/>
    </source>
</evidence>
<proteinExistence type="inferred from homology"/>
<evidence type="ECO:0000256" key="1">
    <source>
        <dbReference type="ARBA" id="ARBA00004123"/>
    </source>
</evidence>
<dbReference type="Proteomes" id="UP000316726">
    <property type="component" value="Chromosome 18"/>
</dbReference>
<keyword evidence="3" id="KW-0804">Transcription</keyword>
<evidence type="ECO:0000256" key="5">
    <source>
        <dbReference type="SAM" id="MobiDB-lite"/>
    </source>
</evidence>
<dbReference type="GO" id="GO:0006367">
    <property type="term" value="P:transcription initiation at RNA polymerase II promoter"/>
    <property type="evidence" value="ECO:0007669"/>
    <property type="project" value="InterPro"/>
</dbReference>
<gene>
    <name evidence="6" type="ORF">A3770_18p81170</name>
</gene>